<comment type="caution">
    <text evidence="1">The sequence shown here is derived from an EMBL/GenBank/DDBJ whole genome shotgun (WGS) entry which is preliminary data.</text>
</comment>
<accession>A0A552ETD1</accession>
<name>A0A552ETD1_MICAE</name>
<sequence>MNFDHFFDTIATPVPYHSPSAMETEIDHLLLVRNGTALRHISTRSMSRLNVILNLLNIG</sequence>
<dbReference type="AlphaFoldDB" id="A0A552ETD1"/>
<evidence type="ECO:0000313" key="1">
    <source>
        <dbReference type="EMBL" id="TRU37712.1"/>
    </source>
</evidence>
<organism evidence="1 2">
    <name type="scientific">Microcystis aeruginosa Ma_MB_S_20031200_S102</name>
    <dbReference type="NCBI Taxonomy" id="2486254"/>
    <lineage>
        <taxon>Bacteria</taxon>
        <taxon>Bacillati</taxon>
        <taxon>Cyanobacteriota</taxon>
        <taxon>Cyanophyceae</taxon>
        <taxon>Oscillatoriophycideae</taxon>
        <taxon>Chroococcales</taxon>
        <taxon>Microcystaceae</taxon>
        <taxon>Microcystis</taxon>
    </lineage>
</organism>
<dbReference type="Proteomes" id="UP000317708">
    <property type="component" value="Unassembled WGS sequence"/>
</dbReference>
<evidence type="ECO:0000313" key="2">
    <source>
        <dbReference type="Proteomes" id="UP000317708"/>
    </source>
</evidence>
<protein>
    <submittedName>
        <fullName evidence="1">Uncharacterized protein</fullName>
    </submittedName>
</protein>
<dbReference type="EMBL" id="SFBI01000087">
    <property type="protein sequence ID" value="TRU37712.1"/>
    <property type="molecule type" value="Genomic_DNA"/>
</dbReference>
<proteinExistence type="predicted"/>
<reference evidence="1 2" key="1">
    <citation type="submission" date="2019-01" db="EMBL/GenBank/DDBJ databases">
        <title>Coherence of Microcystis species and biogeography revealed through population genomics.</title>
        <authorList>
            <person name="Perez-Carrascal O.M."/>
            <person name="Terrat Y."/>
            <person name="Giani A."/>
            <person name="Fortin N."/>
            <person name="Tromas N."/>
            <person name="Shapiro B.J."/>
        </authorList>
    </citation>
    <scope>NUCLEOTIDE SEQUENCE [LARGE SCALE GENOMIC DNA]</scope>
    <source>
        <strain evidence="1">Ma_MB_S_20031200_S102</strain>
    </source>
</reference>
<gene>
    <name evidence="1" type="ORF">EWV92_09955</name>
</gene>